<keyword evidence="1" id="KW-0472">Membrane</keyword>
<proteinExistence type="predicted"/>
<keyword evidence="1" id="KW-0812">Transmembrane</keyword>
<accession>A0A286RFW5</accession>
<dbReference type="KEGG" id="ttf:THTE_2244"/>
<reference evidence="2 3" key="1">
    <citation type="journal article" name="Front. Microbiol.">
        <title>Sugar Metabolism of the First Thermophilic Planctomycete Thermogutta terrifontis: Comparative Genomic and Transcriptomic Approaches.</title>
        <authorList>
            <person name="Elcheninov A.G."/>
            <person name="Menzel P."/>
            <person name="Gudbergsdottir S.R."/>
            <person name="Slesarev A.I."/>
            <person name="Kadnikov V.V."/>
            <person name="Krogh A."/>
            <person name="Bonch-Osmolovskaya E.A."/>
            <person name="Peng X."/>
            <person name="Kublanov I.V."/>
        </authorList>
    </citation>
    <scope>NUCLEOTIDE SEQUENCE [LARGE SCALE GENOMIC DNA]</scope>
    <source>
        <strain evidence="2 3">R1</strain>
    </source>
</reference>
<keyword evidence="3" id="KW-1185">Reference proteome</keyword>
<dbReference type="AlphaFoldDB" id="A0A286RFW5"/>
<feature type="transmembrane region" description="Helical" evidence="1">
    <location>
        <begin position="21"/>
        <end position="49"/>
    </location>
</feature>
<name>A0A286RFW5_9BACT</name>
<evidence type="ECO:0000313" key="2">
    <source>
        <dbReference type="EMBL" id="ASV74846.1"/>
    </source>
</evidence>
<sequence>MHLASRGPFAEDKHTKAPPHIWWFVLGGLFVFALVVIVGLVIAVVFLAWQRPAPAPQPVAPPQQVVAPPQPPPQPQMDQDLVRRGEATAAYLQGLLDATGKALVGSDLASILIGGAGIQNPGEKLAAWEREVASLNPQDVDPLAIEFKEEFAQKFRNLMRALEAGPKLAFDIASAPPDKMLDQAAGQLTPLAFIAPLQDFINFVNTRGAEVKAELEKRYNREMPVLRIPSLGGGSQVP</sequence>
<evidence type="ECO:0000313" key="3">
    <source>
        <dbReference type="Proteomes" id="UP000215086"/>
    </source>
</evidence>
<gene>
    <name evidence="2" type="ORF">THTE_2244</name>
</gene>
<evidence type="ECO:0000256" key="1">
    <source>
        <dbReference type="SAM" id="Phobius"/>
    </source>
</evidence>
<protein>
    <submittedName>
        <fullName evidence="2">Uncharacterized protein</fullName>
    </submittedName>
</protein>
<organism evidence="2 3">
    <name type="scientific">Thermogutta terrifontis</name>
    <dbReference type="NCBI Taxonomy" id="1331910"/>
    <lineage>
        <taxon>Bacteria</taxon>
        <taxon>Pseudomonadati</taxon>
        <taxon>Planctomycetota</taxon>
        <taxon>Planctomycetia</taxon>
        <taxon>Pirellulales</taxon>
        <taxon>Thermoguttaceae</taxon>
        <taxon>Thermogutta</taxon>
    </lineage>
</organism>
<keyword evidence="1" id="KW-1133">Transmembrane helix</keyword>
<dbReference type="EMBL" id="CP018477">
    <property type="protein sequence ID" value="ASV74846.1"/>
    <property type="molecule type" value="Genomic_DNA"/>
</dbReference>
<dbReference type="Proteomes" id="UP000215086">
    <property type="component" value="Chromosome"/>
</dbReference>